<accession>A0A6V8LP37</accession>
<dbReference type="PROSITE" id="PS51462">
    <property type="entry name" value="NUDIX"/>
    <property type="match status" value="1"/>
</dbReference>
<evidence type="ECO:0000259" key="1">
    <source>
        <dbReference type="PROSITE" id="PS51462"/>
    </source>
</evidence>
<dbReference type="GO" id="GO:0004452">
    <property type="term" value="F:isopentenyl-diphosphate delta-isomerase activity"/>
    <property type="evidence" value="ECO:0007669"/>
    <property type="project" value="UniProtKB-EC"/>
</dbReference>
<name>A0A6V8LP37_9BACT</name>
<feature type="domain" description="Nudix hydrolase" evidence="1">
    <location>
        <begin position="36"/>
        <end position="161"/>
    </location>
</feature>
<dbReference type="InterPro" id="IPR015797">
    <property type="entry name" value="NUDIX_hydrolase-like_dom_sf"/>
</dbReference>
<reference evidence="2 3" key="2">
    <citation type="submission" date="2020-05" db="EMBL/GenBank/DDBJ databases">
        <title>Draft genome sequence of Desulfovibrio sp. strainFSS-1.</title>
        <authorList>
            <person name="Shimoshige H."/>
            <person name="Kobayashi H."/>
            <person name="Maekawa T."/>
        </authorList>
    </citation>
    <scope>NUCLEOTIDE SEQUENCE [LARGE SCALE GENOMIC DNA]</scope>
    <source>
        <strain evidence="2 3">SIID29052-01</strain>
    </source>
</reference>
<organism evidence="2 3">
    <name type="scientific">Fundidesulfovibrio magnetotacticus</name>
    <dbReference type="NCBI Taxonomy" id="2730080"/>
    <lineage>
        <taxon>Bacteria</taxon>
        <taxon>Pseudomonadati</taxon>
        <taxon>Thermodesulfobacteriota</taxon>
        <taxon>Desulfovibrionia</taxon>
        <taxon>Desulfovibrionales</taxon>
        <taxon>Desulfovibrionaceae</taxon>
        <taxon>Fundidesulfovibrio</taxon>
    </lineage>
</organism>
<dbReference type="EMBL" id="BLTE01000009">
    <property type="protein sequence ID" value="GFK94333.1"/>
    <property type="molecule type" value="Genomic_DNA"/>
</dbReference>
<gene>
    <name evidence="2" type="primary">idi</name>
    <name evidence="2" type="ORF">NNJEOMEG_02177</name>
</gene>
<dbReference type="InterPro" id="IPR000086">
    <property type="entry name" value="NUDIX_hydrolase_dom"/>
</dbReference>
<evidence type="ECO:0000313" key="3">
    <source>
        <dbReference type="Proteomes" id="UP000494245"/>
    </source>
</evidence>
<dbReference type="SUPFAM" id="SSF55811">
    <property type="entry name" value="Nudix"/>
    <property type="match status" value="1"/>
</dbReference>
<comment type="caution">
    <text evidence="2">The sequence shown here is derived from an EMBL/GenBank/DDBJ whole genome shotgun (WGS) entry which is preliminary data.</text>
</comment>
<keyword evidence="3" id="KW-1185">Reference proteome</keyword>
<sequence length="172" mass="18522">MSTQQAGHGTELVEVVDLAGRPLALVSAWEAHRQSLPHRAVLVVFAPERDKVLLGRRAASAPAFPGRWDLTARGHVRPGEAVQDAARRLADRHMPGLAGAPRFQTALPPSPATDFEALSVFRCQAREIPEAAGSETLAVDREALSHLALEFRDLLAPEVLQAFEAGILFPGD</sequence>
<keyword evidence="2" id="KW-0413">Isomerase</keyword>
<dbReference type="Gene3D" id="3.90.79.10">
    <property type="entry name" value="Nucleoside Triphosphate Pyrophosphohydrolase"/>
    <property type="match status" value="1"/>
</dbReference>
<evidence type="ECO:0000313" key="2">
    <source>
        <dbReference type="EMBL" id="GFK94333.1"/>
    </source>
</evidence>
<dbReference type="RefSeq" id="WP_173084304.1">
    <property type="nucleotide sequence ID" value="NZ_BLTE01000009.1"/>
</dbReference>
<dbReference type="Proteomes" id="UP000494245">
    <property type="component" value="Unassembled WGS sequence"/>
</dbReference>
<dbReference type="Pfam" id="PF00293">
    <property type="entry name" value="NUDIX"/>
    <property type="match status" value="1"/>
</dbReference>
<proteinExistence type="predicted"/>
<dbReference type="EC" id="5.3.3.2" evidence="2"/>
<reference evidence="2 3" key="1">
    <citation type="submission" date="2020-04" db="EMBL/GenBank/DDBJ databases">
        <authorList>
            <consortium name="Desulfovibrio sp. FSS-1 genome sequencing consortium"/>
            <person name="Shimoshige H."/>
            <person name="Kobayashi H."/>
            <person name="Maekawa T."/>
        </authorList>
    </citation>
    <scope>NUCLEOTIDE SEQUENCE [LARGE SCALE GENOMIC DNA]</scope>
    <source>
        <strain evidence="2 3">SIID29052-01</strain>
    </source>
</reference>
<dbReference type="AlphaFoldDB" id="A0A6V8LP37"/>
<protein>
    <submittedName>
        <fullName evidence="2">Isopentenyl-diphosphate Delta-isomerase</fullName>
        <ecNumber evidence="2">5.3.3.2</ecNumber>
    </submittedName>
</protein>